<dbReference type="PANTHER" id="PTHR35004:SF7">
    <property type="entry name" value="INTEGRASE PROTEIN"/>
    <property type="match status" value="1"/>
</dbReference>
<dbReference type="InterPro" id="IPR001584">
    <property type="entry name" value="Integrase_cat-core"/>
</dbReference>
<protein>
    <submittedName>
        <fullName evidence="2">ISNCY family transposase</fullName>
    </submittedName>
</protein>
<dbReference type="NCBIfam" id="NF033594">
    <property type="entry name" value="transpos_ISNCY_2"/>
    <property type="match status" value="1"/>
</dbReference>
<feature type="domain" description="Integrase catalytic" evidence="1">
    <location>
        <begin position="127"/>
        <end position="313"/>
    </location>
</feature>
<dbReference type="InterPro" id="IPR047797">
    <property type="entry name" value="ISNCY_transpos"/>
</dbReference>
<evidence type="ECO:0000313" key="3">
    <source>
        <dbReference type="Proteomes" id="UP000230778"/>
    </source>
</evidence>
<accession>A0A2H0FE39</accession>
<dbReference type="GO" id="GO:0015074">
    <property type="term" value="P:DNA integration"/>
    <property type="evidence" value="ECO:0007669"/>
    <property type="project" value="InterPro"/>
</dbReference>
<dbReference type="PROSITE" id="PS50994">
    <property type="entry name" value="INTEGRASE"/>
    <property type="match status" value="1"/>
</dbReference>
<dbReference type="GO" id="GO:0003676">
    <property type="term" value="F:nucleic acid binding"/>
    <property type="evidence" value="ECO:0007669"/>
    <property type="project" value="InterPro"/>
</dbReference>
<dbReference type="InterPro" id="IPR009057">
    <property type="entry name" value="Homeodomain-like_sf"/>
</dbReference>
<dbReference type="SUPFAM" id="SSF46689">
    <property type="entry name" value="Homeodomain-like"/>
    <property type="match status" value="1"/>
</dbReference>
<dbReference type="InterPro" id="IPR012337">
    <property type="entry name" value="RNaseH-like_sf"/>
</dbReference>
<evidence type="ECO:0000259" key="1">
    <source>
        <dbReference type="PROSITE" id="PS50994"/>
    </source>
</evidence>
<dbReference type="InterPro" id="IPR036397">
    <property type="entry name" value="RNaseH_sf"/>
</dbReference>
<proteinExistence type="predicted"/>
<evidence type="ECO:0000313" key="2">
    <source>
        <dbReference type="EMBL" id="PIQ04923.1"/>
    </source>
</evidence>
<gene>
    <name evidence="2" type="ORF">COW72_03110</name>
</gene>
<dbReference type="EMBL" id="PCUC01000165">
    <property type="protein sequence ID" value="PIQ04923.1"/>
    <property type="molecule type" value="Genomic_DNA"/>
</dbReference>
<dbReference type="AlphaFoldDB" id="A0A2H0FE39"/>
<organism evidence="2 3">
    <name type="scientific">Candidatus Nealsonbacteria bacterium CG18_big_fil_WC_8_21_14_2_50_37_10</name>
    <dbReference type="NCBI Taxonomy" id="1974717"/>
    <lineage>
        <taxon>Bacteria</taxon>
        <taxon>Candidatus Nealsoniibacteriota</taxon>
    </lineage>
</organism>
<dbReference type="Proteomes" id="UP000230778">
    <property type="component" value="Unassembled WGS sequence"/>
</dbReference>
<dbReference type="PANTHER" id="PTHR35004">
    <property type="entry name" value="TRANSPOSASE RV3428C-RELATED"/>
    <property type="match status" value="1"/>
</dbReference>
<reference evidence="2 3" key="1">
    <citation type="submission" date="2017-09" db="EMBL/GenBank/DDBJ databases">
        <title>Depth-based differentiation of microbial function through sediment-hosted aquifers and enrichment of novel symbionts in the deep terrestrial subsurface.</title>
        <authorList>
            <person name="Probst A.J."/>
            <person name="Ladd B."/>
            <person name="Jarett J.K."/>
            <person name="Geller-Mcgrath D.E."/>
            <person name="Sieber C.M."/>
            <person name="Emerson J.B."/>
            <person name="Anantharaman K."/>
            <person name="Thomas B.C."/>
            <person name="Malmstrom R."/>
            <person name="Stieglmeier M."/>
            <person name="Klingl A."/>
            <person name="Woyke T."/>
            <person name="Ryan C.M."/>
            <person name="Banfield J.F."/>
        </authorList>
    </citation>
    <scope>NUCLEOTIDE SEQUENCE [LARGE SCALE GENOMIC DNA]</scope>
    <source>
        <strain evidence="2">CG18_big_fil_WC_8_21_14_2_50_37_10</strain>
    </source>
</reference>
<sequence>MTQKELSRYEIIKRLIKKEINGTEAAKQLGLSVRQVKNIKAMVKKYGAKGVIHGSRGKSSNRTIAKEIIEKIKRIVEEKYNDFGPTFASEKLEESHQIKIGKEKLRQLMIGWKFWEPKPRKKNKEYRFWRPRKEQYGEMIQFDGCYYPWLEGRDGSNELCLLSSIDDATGKIIHLRFVHDEGIIPVFTFWKQYLEKQGKPMSIYLDKFSTYKINTKTLADDPNVLTQFERAMKDLGINIIHANSPQAKGRIERLNVTLQDRLVKEMRLANISTLEEANKFVEKFIPQFNVKFGVVAQKKGNLHQPLTQLVKENLDKILSVKNVRIVNNDFTIRFKDQWFQLGPSQPCLVLRKDQVQIEERINGRMFISLRNKYLDYEVLPERPRKVKMEVIALAKTKPYWKPPADHPWRRAFVRSKIKVEQAVVK</sequence>
<dbReference type="Gene3D" id="3.30.420.10">
    <property type="entry name" value="Ribonuclease H-like superfamily/Ribonuclease H"/>
    <property type="match status" value="1"/>
</dbReference>
<comment type="caution">
    <text evidence="2">The sequence shown here is derived from an EMBL/GenBank/DDBJ whole genome shotgun (WGS) entry which is preliminary data.</text>
</comment>
<dbReference type="SUPFAM" id="SSF53098">
    <property type="entry name" value="Ribonuclease H-like"/>
    <property type="match status" value="1"/>
</dbReference>
<name>A0A2H0FE39_9BACT</name>